<organism evidence="2 3">
    <name type="scientific">Chenopodium quinoa</name>
    <name type="common">Quinoa</name>
    <dbReference type="NCBI Taxonomy" id="63459"/>
    <lineage>
        <taxon>Eukaryota</taxon>
        <taxon>Viridiplantae</taxon>
        <taxon>Streptophyta</taxon>
        <taxon>Embryophyta</taxon>
        <taxon>Tracheophyta</taxon>
        <taxon>Spermatophyta</taxon>
        <taxon>Magnoliopsida</taxon>
        <taxon>eudicotyledons</taxon>
        <taxon>Gunneridae</taxon>
        <taxon>Pentapetalae</taxon>
        <taxon>Caryophyllales</taxon>
        <taxon>Chenopodiaceae</taxon>
        <taxon>Chenopodioideae</taxon>
        <taxon>Atripliceae</taxon>
        <taxon>Chenopodium</taxon>
    </lineage>
</organism>
<name>A0A803NCF7_CHEQI</name>
<dbReference type="GO" id="GO:0016627">
    <property type="term" value="F:oxidoreductase activity, acting on the CH-CH group of donors"/>
    <property type="evidence" value="ECO:0007669"/>
    <property type="project" value="UniProtKB-ARBA"/>
</dbReference>
<dbReference type="Gene3D" id="3.40.50.720">
    <property type="entry name" value="NAD(P)-binding Rossmann-like Domain"/>
    <property type="match status" value="1"/>
</dbReference>
<evidence type="ECO:0000313" key="3">
    <source>
        <dbReference type="Proteomes" id="UP000596660"/>
    </source>
</evidence>
<dbReference type="EnsemblPlants" id="AUR62043774-RA">
    <property type="protein sequence ID" value="AUR62043774-RA:cds"/>
    <property type="gene ID" value="AUR62043774"/>
</dbReference>
<dbReference type="InterPro" id="IPR036291">
    <property type="entry name" value="NAD(P)-bd_dom_sf"/>
</dbReference>
<dbReference type="PANTHER" id="PTHR32487:SF13">
    <property type="entry name" value="LOW QUALITY PROTEIN: IRIDOID SYNTHASE-LIKE"/>
    <property type="match status" value="1"/>
</dbReference>
<sequence length="372" mass="42019">MANASVALVVGVTGMAGINIAQALKSPTAQGGPWTVYGAARRAMPTWFPSSAVDHFITFDAVDFNDTNATLAPLSNHITHVFWAAINVGRDQEDNIITNSTMLTNVIKALMPIIGPLSYVIFRYKRVLRNILAHFNFLGQPGAAQHEPPFHEDMARLPHPNFYHALEDVVKSYASDIRYTIHRPSIIVGASSRSVYNALVMLAAYAEICKYQNAPFRFFGNRYTWEHFSDMTDTRVLAEQHVWGAVNKKANNQAFNCTNGDVFTWKKMRGVLCEEFGVEFVPLDDKDGLFDLVDEMKDKGKVWNQIVEEKGLVKMKLEEIACFIGFQYLMRSDFQLVSSMNKSKEFGFFGYADSIKSVRFWIGKLREMNIIP</sequence>
<reference evidence="2" key="1">
    <citation type="journal article" date="2017" name="Nature">
        <title>The genome of Chenopodium quinoa.</title>
        <authorList>
            <person name="Jarvis D.E."/>
            <person name="Ho Y.S."/>
            <person name="Lightfoot D.J."/>
            <person name="Schmoeckel S.M."/>
            <person name="Li B."/>
            <person name="Borm T.J.A."/>
            <person name="Ohyanagi H."/>
            <person name="Mineta K."/>
            <person name="Michell C.T."/>
            <person name="Saber N."/>
            <person name="Kharbatia N.M."/>
            <person name="Rupper R.R."/>
            <person name="Sharp A.R."/>
            <person name="Dally N."/>
            <person name="Boughton B.A."/>
            <person name="Woo Y.H."/>
            <person name="Gao G."/>
            <person name="Schijlen E.G.W.M."/>
            <person name="Guo X."/>
            <person name="Momin A.A."/>
            <person name="Negrao S."/>
            <person name="Al-Babili S."/>
            <person name="Gehring C."/>
            <person name="Roessner U."/>
            <person name="Jung C."/>
            <person name="Murphy K."/>
            <person name="Arold S.T."/>
            <person name="Gojobori T."/>
            <person name="van der Linden C.G."/>
            <person name="van Loo E.N."/>
            <person name="Jellen E.N."/>
            <person name="Maughan P.J."/>
            <person name="Tester M."/>
        </authorList>
    </citation>
    <scope>NUCLEOTIDE SEQUENCE [LARGE SCALE GENOMIC DNA]</scope>
    <source>
        <strain evidence="2">cv. PI 614886</strain>
    </source>
</reference>
<accession>A0A803NCF7</accession>
<feature type="domain" description="PRISE-like Rossmann-fold" evidence="1">
    <location>
        <begin position="76"/>
        <end position="357"/>
    </location>
</feature>
<dbReference type="SUPFAM" id="SSF51735">
    <property type="entry name" value="NAD(P)-binding Rossmann-fold domains"/>
    <property type="match status" value="1"/>
</dbReference>
<dbReference type="OMA" id="LMNWYIT"/>
<evidence type="ECO:0000313" key="2">
    <source>
        <dbReference type="EnsemblPlants" id="AUR62043774-RA:cds"/>
    </source>
</evidence>
<dbReference type="Pfam" id="PF22917">
    <property type="entry name" value="PRISE"/>
    <property type="match status" value="1"/>
</dbReference>
<dbReference type="AlphaFoldDB" id="A0A803NCF7"/>
<keyword evidence="3" id="KW-1185">Reference proteome</keyword>
<evidence type="ECO:0000259" key="1">
    <source>
        <dbReference type="Pfam" id="PF22917"/>
    </source>
</evidence>
<dbReference type="PANTHER" id="PTHR32487">
    <property type="entry name" value="3-OXO-DELTA(4,5)-STEROID 5-BETA-REDUCTASE"/>
    <property type="match status" value="1"/>
</dbReference>
<dbReference type="Proteomes" id="UP000596660">
    <property type="component" value="Unplaced"/>
</dbReference>
<dbReference type="Gramene" id="AUR62043774-RA">
    <property type="protein sequence ID" value="AUR62043774-RA:cds"/>
    <property type="gene ID" value="AUR62043774"/>
</dbReference>
<dbReference type="InterPro" id="IPR055222">
    <property type="entry name" value="PRISE-like_Rossmann-fold"/>
</dbReference>
<dbReference type="GO" id="GO:0006629">
    <property type="term" value="P:lipid metabolic process"/>
    <property type="evidence" value="ECO:0007669"/>
    <property type="project" value="UniProtKB-ARBA"/>
</dbReference>
<dbReference type="SMR" id="A0A803NCF7"/>
<proteinExistence type="predicted"/>
<protein>
    <recommendedName>
        <fullName evidence="1">PRISE-like Rossmann-fold domain-containing protein</fullName>
    </recommendedName>
</protein>
<reference evidence="2" key="2">
    <citation type="submission" date="2021-03" db="UniProtKB">
        <authorList>
            <consortium name="EnsemblPlants"/>
        </authorList>
    </citation>
    <scope>IDENTIFICATION</scope>
</reference>